<feature type="region of interest" description="Disordered" evidence="1">
    <location>
        <begin position="1"/>
        <end position="25"/>
    </location>
</feature>
<dbReference type="AlphaFoldDB" id="A0AAV8S711"/>
<feature type="compositionally biased region" description="Basic and acidic residues" evidence="1">
    <location>
        <begin position="203"/>
        <end position="221"/>
    </location>
</feature>
<protein>
    <submittedName>
        <fullName evidence="2">Uncharacterized protein</fullName>
    </submittedName>
</protein>
<reference evidence="2 3" key="1">
    <citation type="submission" date="2021-09" db="EMBL/GenBank/DDBJ databases">
        <title>Genomic insights and catalytic innovation underlie evolution of tropane alkaloids biosynthesis.</title>
        <authorList>
            <person name="Wang Y.-J."/>
            <person name="Tian T."/>
            <person name="Huang J.-P."/>
            <person name="Huang S.-X."/>
        </authorList>
    </citation>
    <scope>NUCLEOTIDE SEQUENCE [LARGE SCALE GENOMIC DNA]</scope>
    <source>
        <strain evidence="2">KIB-2018</strain>
        <tissue evidence="2">Leaf</tissue>
    </source>
</reference>
<gene>
    <name evidence="2" type="ORF">K2173_007854</name>
</gene>
<feature type="region of interest" description="Disordered" evidence="1">
    <location>
        <begin position="201"/>
        <end position="236"/>
    </location>
</feature>
<evidence type="ECO:0000313" key="2">
    <source>
        <dbReference type="EMBL" id="KAJ8747967.1"/>
    </source>
</evidence>
<keyword evidence="3" id="KW-1185">Reference proteome</keyword>
<accession>A0AAV8S711</accession>
<sequence length="251" mass="27663">MVRHDPFKCLKHPQPPQVLTNSTTGRDEEAIVIQGPRDTAPSRLVVISSNDYEQWKEHPSNHYKVQNQTSSSRYSPLTNLTLMDAGSFGPLEPPSRRTPSGMGLRFNVNELLDSGMQAVSSSAGIKRTPRAASKGKAKFGSRALQNIRGPTSDPKKMGFEGTLEIQLAPTDKEHHLKKNIPSHTKMICDCQAIEGTGMAAEDSLPRQEGPDKREGPPRDNGKVNMIPLTDPPEKVPEALPRTLMKHKGWAF</sequence>
<dbReference type="EMBL" id="JAIWQS010000050">
    <property type="protein sequence ID" value="KAJ8747967.1"/>
    <property type="molecule type" value="Genomic_DNA"/>
</dbReference>
<proteinExistence type="predicted"/>
<comment type="caution">
    <text evidence="2">The sequence shown here is derived from an EMBL/GenBank/DDBJ whole genome shotgun (WGS) entry which is preliminary data.</text>
</comment>
<feature type="compositionally biased region" description="Basic residues" evidence="1">
    <location>
        <begin position="127"/>
        <end position="139"/>
    </location>
</feature>
<feature type="region of interest" description="Disordered" evidence="1">
    <location>
        <begin position="120"/>
        <end position="140"/>
    </location>
</feature>
<evidence type="ECO:0000313" key="3">
    <source>
        <dbReference type="Proteomes" id="UP001159364"/>
    </source>
</evidence>
<organism evidence="2 3">
    <name type="scientific">Erythroxylum novogranatense</name>
    <dbReference type="NCBI Taxonomy" id="1862640"/>
    <lineage>
        <taxon>Eukaryota</taxon>
        <taxon>Viridiplantae</taxon>
        <taxon>Streptophyta</taxon>
        <taxon>Embryophyta</taxon>
        <taxon>Tracheophyta</taxon>
        <taxon>Spermatophyta</taxon>
        <taxon>Magnoliopsida</taxon>
        <taxon>eudicotyledons</taxon>
        <taxon>Gunneridae</taxon>
        <taxon>Pentapetalae</taxon>
        <taxon>rosids</taxon>
        <taxon>fabids</taxon>
        <taxon>Malpighiales</taxon>
        <taxon>Erythroxylaceae</taxon>
        <taxon>Erythroxylum</taxon>
    </lineage>
</organism>
<name>A0AAV8S711_9ROSI</name>
<evidence type="ECO:0000256" key="1">
    <source>
        <dbReference type="SAM" id="MobiDB-lite"/>
    </source>
</evidence>
<dbReference type="Proteomes" id="UP001159364">
    <property type="component" value="Unassembled WGS sequence"/>
</dbReference>